<name>A0A8S1CFF3_9INSE</name>
<feature type="domain" description="C-type lectin" evidence="3">
    <location>
        <begin position="365"/>
        <end position="477"/>
    </location>
</feature>
<comment type="caution">
    <text evidence="4">The sequence shown here is derived from an EMBL/GenBank/DDBJ whole genome shotgun (WGS) entry which is preliminary data.</text>
</comment>
<evidence type="ECO:0000256" key="1">
    <source>
        <dbReference type="SAM" id="MobiDB-lite"/>
    </source>
</evidence>
<evidence type="ECO:0000256" key="2">
    <source>
        <dbReference type="SAM" id="SignalP"/>
    </source>
</evidence>
<dbReference type="PANTHER" id="PTHR45784:SF5">
    <property type="entry name" value="C-TYPE LECTIN DOMAIN FAMILY 20 MEMBER A-RELATED"/>
    <property type="match status" value="1"/>
</dbReference>
<evidence type="ECO:0000313" key="5">
    <source>
        <dbReference type="Proteomes" id="UP000494165"/>
    </source>
</evidence>
<dbReference type="PROSITE" id="PS50041">
    <property type="entry name" value="C_TYPE_LECTIN_2"/>
    <property type="match status" value="2"/>
</dbReference>
<dbReference type="Gene3D" id="3.10.100.10">
    <property type="entry name" value="Mannose-Binding Protein A, subunit A"/>
    <property type="match status" value="4"/>
</dbReference>
<feature type="compositionally biased region" description="Pro residues" evidence="1">
    <location>
        <begin position="629"/>
        <end position="652"/>
    </location>
</feature>
<gene>
    <name evidence="4" type="ORF">CLODIP_2_CD16223</name>
</gene>
<organism evidence="4 5">
    <name type="scientific">Cloeon dipterum</name>
    <dbReference type="NCBI Taxonomy" id="197152"/>
    <lineage>
        <taxon>Eukaryota</taxon>
        <taxon>Metazoa</taxon>
        <taxon>Ecdysozoa</taxon>
        <taxon>Arthropoda</taxon>
        <taxon>Hexapoda</taxon>
        <taxon>Insecta</taxon>
        <taxon>Pterygota</taxon>
        <taxon>Palaeoptera</taxon>
        <taxon>Ephemeroptera</taxon>
        <taxon>Pisciforma</taxon>
        <taxon>Baetidae</taxon>
        <taxon>Cloeon</taxon>
    </lineage>
</organism>
<feature type="chain" id="PRO_5035940784" description="C-type lectin domain-containing protein" evidence="2">
    <location>
        <begin position="29"/>
        <end position="787"/>
    </location>
</feature>
<keyword evidence="5" id="KW-1185">Reference proteome</keyword>
<dbReference type="InterPro" id="IPR016186">
    <property type="entry name" value="C-type_lectin-like/link_sf"/>
</dbReference>
<sequence>MIIKWERCFAFAVFILLHFGLQYKLVAAKEPTETAPYFGVQRRILNFLVKPQLKIKIVVSSKNVTRREYIVRCCGRQKRRSGKGPSDRRVRIGNQKYMFPPQKESQTEAAKFCAKQGMQICSIDTVAEQKQVDEYLDYIGLSSEVVFSSLNLAGITKNPVWGKGKSPLGAGKCHVLYKKAFYNSSCAQKSHFACEESGQPTKKSSILDLLPIDDAILNFIGGKNYLVPSEKANYPQAQDLCTRQGMELMSLESLAETSLVQDLLGDLGVSATSMMTSLKKISGDSFSWLSGAAASVLKWAPNQPVAAGGECAALDSLGLKGVSCDSVSNFVCESPGPNLFQAVTTTDENAVLKLLPLADAVPVKIGNGEYLLPREKANQAGASKLCGTKGMNLMSLDSLAETDLIQDYLNSVGMTASSVLTSLKRVSGGDWLSSFSSASLPWLPEPPGGTKGKDCAGLSVLGLSPISCDELSNFVCEAPTTSKPELSTAPNYDAVTESLSLHMVHFQDKTLTFMNQQGNQDQAANACSDINESLVTIDSHEEHLAILQEMAINGLSDKTFLTSLKRKIVETPDGEVLEVFSWLFNRPLVPPHVGWTAEPTGDNACGAYQGGTFVTVDCLGSHNFICEFPPPDSQPPTAAPEPQPPPAEPETQPPQTAETLLTEQTATPPLELQQSITTPSAETTRGTVTSNIVYTVTELVTNFVTNVTAALSGGFTAEDTTTTSSGMITTTAAPYTSASDAGNVASVNEPSTTTTNGTPSIPIINIVDPVMKDINNSLYVNNPLSGG</sequence>
<proteinExistence type="predicted"/>
<dbReference type="InterPro" id="IPR016187">
    <property type="entry name" value="CTDL_fold"/>
</dbReference>
<dbReference type="Pfam" id="PF00059">
    <property type="entry name" value="Lectin_C"/>
    <property type="match status" value="1"/>
</dbReference>
<dbReference type="InterPro" id="IPR001304">
    <property type="entry name" value="C-type_lectin-like"/>
</dbReference>
<dbReference type="CDD" id="cd00037">
    <property type="entry name" value="CLECT"/>
    <property type="match status" value="4"/>
</dbReference>
<dbReference type="OrthoDB" id="10059571at2759"/>
<feature type="domain" description="C-type lectin" evidence="3">
    <location>
        <begin position="220"/>
        <end position="333"/>
    </location>
</feature>
<dbReference type="Proteomes" id="UP000494165">
    <property type="component" value="Unassembled WGS sequence"/>
</dbReference>
<dbReference type="SMART" id="SM00034">
    <property type="entry name" value="CLECT"/>
    <property type="match status" value="4"/>
</dbReference>
<feature type="region of interest" description="Disordered" evidence="1">
    <location>
        <begin position="629"/>
        <end position="656"/>
    </location>
</feature>
<evidence type="ECO:0000259" key="3">
    <source>
        <dbReference type="PROSITE" id="PS50041"/>
    </source>
</evidence>
<feature type="signal peptide" evidence="2">
    <location>
        <begin position="1"/>
        <end position="28"/>
    </location>
</feature>
<dbReference type="SUPFAM" id="SSF56436">
    <property type="entry name" value="C-type lectin-like"/>
    <property type="match status" value="4"/>
</dbReference>
<protein>
    <recommendedName>
        <fullName evidence="3">C-type lectin domain-containing protein</fullName>
    </recommendedName>
</protein>
<evidence type="ECO:0000313" key="4">
    <source>
        <dbReference type="EMBL" id="CAB3366151.1"/>
    </source>
</evidence>
<keyword evidence="2" id="KW-0732">Signal</keyword>
<dbReference type="PANTHER" id="PTHR45784">
    <property type="entry name" value="C-TYPE LECTIN DOMAIN FAMILY 20 MEMBER A-RELATED"/>
    <property type="match status" value="1"/>
</dbReference>
<dbReference type="EMBL" id="CADEPI010000023">
    <property type="protein sequence ID" value="CAB3366151.1"/>
    <property type="molecule type" value="Genomic_DNA"/>
</dbReference>
<reference evidence="4 5" key="1">
    <citation type="submission" date="2020-04" db="EMBL/GenBank/DDBJ databases">
        <authorList>
            <person name="Alioto T."/>
            <person name="Alioto T."/>
            <person name="Gomez Garrido J."/>
        </authorList>
    </citation>
    <scope>NUCLEOTIDE SEQUENCE [LARGE SCALE GENOMIC DNA]</scope>
</reference>
<accession>A0A8S1CFF3</accession>
<dbReference type="AlphaFoldDB" id="A0A8S1CFF3"/>